<protein>
    <recommendedName>
        <fullName evidence="2">YMGG-like Gly-zipper domain-containing protein</fullName>
    </recommendedName>
</protein>
<comment type="caution">
    <text evidence="3">The sequence shown here is derived from an EMBL/GenBank/DDBJ whole genome shotgun (WGS) entry which is preliminary data.</text>
</comment>
<evidence type="ECO:0000256" key="1">
    <source>
        <dbReference type="SAM" id="SignalP"/>
    </source>
</evidence>
<evidence type="ECO:0000259" key="2">
    <source>
        <dbReference type="Pfam" id="PF13441"/>
    </source>
</evidence>
<dbReference type="Pfam" id="PF13441">
    <property type="entry name" value="Gly-zipper_YMGG"/>
    <property type="match status" value="1"/>
</dbReference>
<proteinExistence type="predicted"/>
<feature type="signal peptide" evidence="1">
    <location>
        <begin position="1"/>
        <end position="22"/>
    </location>
</feature>
<gene>
    <name evidence="3" type="ORF">FMM06_13105</name>
</gene>
<evidence type="ECO:0000313" key="3">
    <source>
        <dbReference type="EMBL" id="TRW14625.1"/>
    </source>
</evidence>
<feature type="domain" description="YMGG-like Gly-zipper" evidence="2">
    <location>
        <begin position="32"/>
        <end position="74"/>
    </location>
</feature>
<feature type="chain" id="PRO_5021891474" description="YMGG-like Gly-zipper domain-containing protein" evidence="1">
    <location>
        <begin position="23"/>
        <end position="111"/>
    </location>
</feature>
<dbReference type="Proteomes" id="UP000317894">
    <property type="component" value="Unassembled WGS sequence"/>
</dbReference>
<sequence length="111" mass="11937">MTAIPKVLIVAALAASTLTACSTNRYGERNLNSTGRGAAIGAVGGAVVGALTGDVVAGAAIGAAGGAVVGAVADDDNRYEDRNGRRYYYDRRDRDRRYYYNERRERMYDPR</sequence>
<organism evidence="3 4">
    <name type="scientific">Glacieibacterium frigidum</name>
    <dbReference type="NCBI Taxonomy" id="2593303"/>
    <lineage>
        <taxon>Bacteria</taxon>
        <taxon>Pseudomonadati</taxon>
        <taxon>Pseudomonadota</taxon>
        <taxon>Alphaproteobacteria</taxon>
        <taxon>Sphingomonadales</taxon>
        <taxon>Sphingosinicellaceae</taxon>
        <taxon>Glacieibacterium</taxon>
    </lineage>
</organism>
<evidence type="ECO:0000313" key="4">
    <source>
        <dbReference type="Proteomes" id="UP000317894"/>
    </source>
</evidence>
<dbReference type="RefSeq" id="WP_144237831.1">
    <property type="nucleotide sequence ID" value="NZ_VJWA01000002.1"/>
</dbReference>
<dbReference type="AlphaFoldDB" id="A0A552U8U1"/>
<keyword evidence="4" id="KW-1185">Reference proteome</keyword>
<accession>A0A552U8U1</accession>
<dbReference type="EMBL" id="VJWA01000002">
    <property type="protein sequence ID" value="TRW14625.1"/>
    <property type="molecule type" value="Genomic_DNA"/>
</dbReference>
<dbReference type="PROSITE" id="PS51257">
    <property type="entry name" value="PROKAR_LIPOPROTEIN"/>
    <property type="match status" value="1"/>
</dbReference>
<keyword evidence="1" id="KW-0732">Signal</keyword>
<dbReference type="InterPro" id="IPR027367">
    <property type="entry name" value="Gly-zipper_YMGG"/>
</dbReference>
<name>A0A552U8U1_9SPHN</name>
<reference evidence="3 4" key="1">
    <citation type="submission" date="2019-07" db="EMBL/GenBank/DDBJ databases">
        <title>Novel species isolated from glacier.</title>
        <authorList>
            <person name="Liu Q."/>
            <person name="Xin Y.-H."/>
        </authorList>
    </citation>
    <scope>NUCLEOTIDE SEQUENCE [LARGE SCALE GENOMIC DNA]</scope>
    <source>
        <strain evidence="3 4">LB1R16</strain>
    </source>
</reference>